<dbReference type="Proteomes" id="UP000239907">
    <property type="component" value="Unassembled WGS sequence"/>
</dbReference>
<reference evidence="1 2" key="1">
    <citation type="submission" date="2016-12" db="EMBL/GenBank/DDBJ databases">
        <title>Study of bacterial adaptation to deep sea.</title>
        <authorList>
            <person name="Song J."/>
            <person name="Yoshizawa S."/>
            <person name="Kogure K."/>
        </authorList>
    </citation>
    <scope>NUCLEOTIDE SEQUENCE [LARGE SCALE GENOMIC DNA]</scope>
    <source>
        <strain evidence="1 2">SAORIC-165</strain>
    </source>
</reference>
<keyword evidence="2" id="KW-1185">Reference proteome</keyword>
<accession>A0A2S7U263</accession>
<comment type="caution">
    <text evidence="1">The sequence shown here is derived from an EMBL/GenBank/DDBJ whole genome shotgun (WGS) entry which is preliminary data.</text>
</comment>
<evidence type="ECO:0000313" key="1">
    <source>
        <dbReference type="EMBL" id="PQJ28690.1"/>
    </source>
</evidence>
<protein>
    <submittedName>
        <fullName evidence="1">Uncharacterized protein</fullName>
    </submittedName>
</protein>
<evidence type="ECO:0000313" key="2">
    <source>
        <dbReference type="Proteomes" id="UP000239907"/>
    </source>
</evidence>
<sequence length="90" mass="10365">MRNLGMNNRHYPENFWTKGMLIGKYADQALEMHKVSVGGVDFMILARSLVVEDLTVSGEDEQPWKASYVLFVKGGDKLKFEEKTKKKKKK</sequence>
<dbReference type="AlphaFoldDB" id="A0A2S7U263"/>
<proteinExistence type="predicted"/>
<dbReference type="EMBL" id="MQWA01000001">
    <property type="protein sequence ID" value="PQJ28690.1"/>
    <property type="molecule type" value="Genomic_DNA"/>
</dbReference>
<name>A0A2S7U263_9BACT</name>
<organism evidence="1 2">
    <name type="scientific">Rubritalea profundi</name>
    <dbReference type="NCBI Taxonomy" id="1658618"/>
    <lineage>
        <taxon>Bacteria</taxon>
        <taxon>Pseudomonadati</taxon>
        <taxon>Verrucomicrobiota</taxon>
        <taxon>Verrucomicrobiia</taxon>
        <taxon>Verrucomicrobiales</taxon>
        <taxon>Rubritaleaceae</taxon>
        <taxon>Rubritalea</taxon>
    </lineage>
</organism>
<gene>
    <name evidence="1" type="ORF">BSZ32_09365</name>
</gene>